<evidence type="ECO:0008006" key="3">
    <source>
        <dbReference type="Google" id="ProtNLM"/>
    </source>
</evidence>
<gene>
    <name evidence="1" type="ORF">EOD42_18620</name>
</gene>
<organism evidence="1 2">
    <name type="scientific">Rhodovarius crocodyli</name>
    <dbReference type="NCBI Taxonomy" id="1979269"/>
    <lineage>
        <taxon>Bacteria</taxon>
        <taxon>Pseudomonadati</taxon>
        <taxon>Pseudomonadota</taxon>
        <taxon>Alphaproteobacteria</taxon>
        <taxon>Acetobacterales</taxon>
        <taxon>Roseomonadaceae</taxon>
        <taxon>Rhodovarius</taxon>
    </lineage>
</organism>
<proteinExistence type="predicted"/>
<protein>
    <recommendedName>
        <fullName evidence="3">Invasion associated locus B family protein</fullName>
    </recommendedName>
</protein>
<name>A0A437M3F6_9PROT</name>
<dbReference type="AlphaFoldDB" id="A0A437M3F6"/>
<dbReference type="OrthoDB" id="7269060at2"/>
<keyword evidence="2" id="KW-1185">Reference proteome</keyword>
<dbReference type="InterPro" id="IPR038696">
    <property type="entry name" value="IalB_sf"/>
</dbReference>
<dbReference type="EMBL" id="SACL01000007">
    <property type="protein sequence ID" value="RVT92230.1"/>
    <property type="molecule type" value="Genomic_DNA"/>
</dbReference>
<evidence type="ECO:0000313" key="1">
    <source>
        <dbReference type="EMBL" id="RVT92230.1"/>
    </source>
</evidence>
<dbReference type="Pfam" id="PF06776">
    <property type="entry name" value="IalB"/>
    <property type="match status" value="1"/>
</dbReference>
<dbReference type="Gene3D" id="2.60.40.1880">
    <property type="entry name" value="Invasion associated locus B (IalB) protein"/>
    <property type="match status" value="1"/>
</dbReference>
<dbReference type="InterPro" id="IPR010642">
    <property type="entry name" value="Invasion_prot_B"/>
</dbReference>
<reference evidence="1 2" key="1">
    <citation type="submission" date="2019-01" db="EMBL/GenBank/DDBJ databases">
        <authorList>
            <person name="Chen W.-M."/>
        </authorList>
    </citation>
    <scope>NUCLEOTIDE SEQUENCE [LARGE SCALE GENOMIC DNA]</scope>
    <source>
        <strain evidence="1 2">CCP-6</strain>
    </source>
</reference>
<evidence type="ECO:0000313" key="2">
    <source>
        <dbReference type="Proteomes" id="UP000282957"/>
    </source>
</evidence>
<sequence length="171" mass="18435">MAPFDTEGAIFMFNRLILPAFLLLAGPALAQERTQANYGDWALRCESRPQRQCELATVLNNAEGRPQAQLIVGRLHNAGPLLLMAHVPLNVHLPAGIRVEAAGQSFTLAYQRCLAAGCFAMAELPDAALAQLRSEPPGARMVLQDAARQPVTLNLSMSGFGRAQAAMSSRR</sequence>
<dbReference type="Proteomes" id="UP000282957">
    <property type="component" value="Unassembled WGS sequence"/>
</dbReference>
<comment type="caution">
    <text evidence="1">The sequence shown here is derived from an EMBL/GenBank/DDBJ whole genome shotgun (WGS) entry which is preliminary data.</text>
</comment>
<accession>A0A437M3F6</accession>